<dbReference type="SMART" id="SM00863">
    <property type="entry name" value="tRNA_SAD"/>
    <property type="match status" value="1"/>
</dbReference>
<dbReference type="Gene3D" id="3.40.50.800">
    <property type="entry name" value="Anticodon-binding domain"/>
    <property type="match status" value="1"/>
</dbReference>
<keyword evidence="5" id="KW-0547">Nucleotide-binding</keyword>
<keyword evidence="6" id="KW-0862">Zinc</keyword>
<evidence type="ECO:0000259" key="12">
    <source>
        <dbReference type="PROSITE" id="PS50862"/>
    </source>
</evidence>
<evidence type="ECO:0000256" key="9">
    <source>
        <dbReference type="ARBA" id="ARBA00023146"/>
    </source>
</evidence>
<evidence type="ECO:0000256" key="10">
    <source>
        <dbReference type="ARBA" id="ARBA00031900"/>
    </source>
</evidence>
<dbReference type="SUPFAM" id="SSF55186">
    <property type="entry name" value="ThrRS/AlaRS common domain"/>
    <property type="match status" value="1"/>
</dbReference>
<dbReference type="FunCoup" id="A9VBJ7">
    <property type="interactions" value="1305"/>
</dbReference>
<dbReference type="InterPro" id="IPR018163">
    <property type="entry name" value="Thr/Ala-tRNA-synth_IIc_edit"/>
</dbReference>
<dbReference type="NCBIfam" id="TIGR00418">
    <property type="entry name" value="thrS"/>
    <property type="match status" value="1"/>
</dbReference>
<evidence type="ECO:0000256" key="5">
    <source>
        <dbReference type="ARBA" id="ARBA00022741"/>
    </source>
</evidence>
<dbReference type="RefSeq" id="XP_001750114.1">
    <property type="nucleotide sequence ID" value="XM_001750062.1"/>
</dbReference>
<evidence type="ECO:0000256" key="11">
    <source>
        <dbReference type="ARBA" id="ARBA00049515"/>
    </source>
</evidence>
<dbReference type="GO" id="GO:0004829">
    <property type="term" value="F:threonine-tRNA ligase activity"/>
    <property type="evidence" value="ECO:0000318"/>
    <property type="project" value="GO_Central"/>
</dbReference>
<evidence type="ECO:0000313" key="14">
    <source>
        <dbReference type="Proteomes" id="UP000001357"/>
    </source>
</evidence>
<comment type="similarity">
    <text evidence="1">Belongs to the class-II aminoacyl-tRNA synthetase family.</text>
</comment>
<dbReference type="InterPro" id="IPR002320">
    <property type="entry name" value="Thr-tRNA-ligase_IIa"/>
</dbReference>
<dbReference type="PANTHER" id="PTHR11451">
    <property type="entry name" value="THREONINE-TRNA LIGASE"/>
    <property type="match status" value="1"/>
</dbReference>
<dbReference type="InterPro" id="IPR045864">
    <property type="entry name" value="aa-tRNA-synth_II/BPL/LPL"/>
</dbReference>
<dbReference type="InterPro" id="IPR033728">
    <property type="entry name" value="ThrRS_core"/>
</dbReference>
<dbReference type="KEGG" id="mbr:MONBRDRAFT_29593"/>
<gene>
    <name evidence="13" type="ORF">MONBRDRAFT_29593</name>
</gene>
<dbReference type="GO" id="GO:0006435">
    <property type="term" value="P:threonyl-tRNA aminoacylation"/>
    <property type="evidence" value="ECO:0000318"/>
    <property type="project" value="GO_Central"/>
</dbReference>
<dbReference type="InterPro" id="IPR002314">
    <property type="entry name" value="aa-tRNA-synt_IIb"/>
</dbReference>
<dbReference type="Gene3D" id="3.30.980.10">
    <property type="entry name" value="Threonyl-trna Synthetase, Chain A, domain 2"/>
    <property type="match status" value="1"/>
</dbReference>
<dbReference type="Pfam" id="PF00587">
    <property type="entry name" value="tRNA-synt_2b"/>
    <property type="match status" value="1"/>
</dbReference>
<dbReference type="EMBL" id="CH991577">
    <property type="protein sequence ID" value="EDQ85110.1"/>
    <property type="molecule type" value="Genomic_DNA"/>
</dbReference>
<sequence>MTRPLEEDCTLQFLKFDDEEGRDTFWHSSAHILGLAMEHYFGGNLCYGPPIKDGFFYDMEMGDRHVSEEDFKTLESLATKATKAKYPFQRLIVSKENLLRMFQENPFKQRLIKERIQEAATTVYRCGPLIDLCHGPHIRNTGQIKAFWVHKCSSTYWEGKADAETLQRVYAVSFPDKKMLKDHKELLAEAAKRDHRKIGREQELFFFHDLSPGSCFFLPRGARIYRTLMEMIREQYIKRGFSEVVTPNIFNKNLWETSGHWQHYQENIFSFEVEKEIFAMKPMNCPSHCIMFGHRKRSYRELPLRFADFGVLHRNELSGALTGLTRVRRFQQDDAHIFCEPEQIEEEIKGCLDFLNEVYGIFGFEFELHLSTRPEKYLGEIEVWNRAESALESALNSCGHPWSINPGDGAFYGPKIDIKVTDALRRQHQVRPLCCSGERDLWASPLRMFAILCEHTGGKWPFWLSPRQAIVIPVAPQYNEYAKEVQAFFHLKDYAIDIDDSTATQLQKKVRNACVAHYNFIFVVGDSEANHKTVNVRTRDGQLRGTLGLC</sequence>
<dbReference type="Pfam" id="PF03129">
    <property type="entry name" value="HGTP_anticodon"/>
    <property type="match status" value="1"/>
</dbReference>
<dbReference type="GeneID" id="5895350"/>
<accession>A9VBJ7</accession>
<dbReference type="CDD" id="cd00860">
    <property type="entry name" value="ThrRS_anticodon"/>
    <property type="match status" value="1"/>
</dbReference>
<dbReference type="OMA" id="MLTSAYD"/>
<evidence type="ECO:0000256" key="2">
    <source>
        <dbReference type="ARBA" id="ARBA00013163"/>
    </source>
</evidence>
<reference evidence="13 14" key="1">
    <citation type="journal article" date="2008" name="Nature">
        <title>The genome of the choanoflagellate Monosiga brevicollis and the origin of metazoans.</title>
        <authorList>
            <consortium name="JGI Sequencing"/>
            <person name="King N."/>
            <person name="Westbrook M.J."/>
            <person name="Young S.L."/>
            <person name="Kuo A."/>
            <person name="Abedin M."/>
            <person name="Chapman J."/>
            <person name="Fairclough S."/>
            <person name="Hellsten U."/>
            <person name="Isogai Y."/>
            <person name="Letunic I."/>
            <person name="Marr M."/>
            <person name="Pincus D."/>
            <person name="Putnam N."/>
            <person name="Rokas A."/>
            <person name="Wright K.J."/>
            <person name="Zuzow R."/>
            <person name="Dirks W."/>
            <person name="Good M."/>
            <person name="Goodstein D."/>
            <person name="Lemons D."/>
            <person name="Li W."/>
            <person name="Lyons J.B."/>
            <person name="Morris A."/>
            <person name="Nichols S."/>
            <person name="Richter D.J."/>
            <person name="Salamov A."/>
            <person name="Bork P."/>
            <person name="Lim W.A."/>
            <person name="Manning G."/>
            <person name="Miller W.T."/>
            <person name="McGinnis W."/>
            <person name="Shapiro H."/>
            <person name="Tjian R."/>
            <person name="Grigoriev I.V."/>
            <person name="Rokhsar D."/>
        </authorList>
    </citation>
    <scope>NUCLEOTIDE SEQUENCE [LARGE SCALE GENOMIC DNA]</scope>
    <source>
        <strain evidence="14">MX1 / ATCC 50154</strain>
    </source>
</reference>
<keyword evidence="7" id="KW-0067">ATP-binding</keyword>
<dbReference type="PRINTS" id="PR01047">
    <property type="entry name" value="TRNASYNTHTHR"/>
</dbReference>
<keyword evidence="8" id="KW-0648">Protein biosynthesis</keyword>
<dbReference type="GO" id="GO:0005737">
    <property type="term" value="C:cytoplasm"/>
    <property type="evidence" value="ECO:0007669"/>
    <property type="project" value="InterPro"/>
</dbReference>
<proteinExistence type="inferred from homology"/>
<dbReference type="Gene3D" id="3.30.930.10">
    <property type="entry name" value="Bira Bifunctional Protein, Domain 2"/>
    <property type="match status" value="1"/>
</dbReference>
<keyword evidence="4" id="KW-0479">Metal-binding</keyword>
<comment type="catalytic activity">
    <reaction evidence="11">
        <text>tRNA(Thr) + L-threonine + ATP = L-threonyl-tRNA(Thr) + AMP + diphosphate + H(+)</text>
        <dbReference type="Rhea" id="RHEA:24624"/>
        <dbReference type="Rhea" id="RHEA-COMP:9670"/>
        <dbReference type="Rhea" id="RHEA-COMP:9704"/>
        <dbReference type="ChEBI" id="CHEBI:15378"/>
        <dbReference type="ChEBI" id="CHEBI:30616"/>
        <dbReference type="ChEBI" id="CHEBI:33019"/>
        <dbReference type="ChEBI" id="CHEBI:57926"/>
        <dbReference type="ChEBI" id="CHEBI:78442"/>
        <dbReference type="ChEBI" id="CHEBI:78534"/>
        <dbReference type="ChEBI" id="CHEBI:456215"/>
        <dbReference type="EC" id="6.1.1.3"/>
    </reaction>
</comment>
<dbReference type="EC" id="6.1.1.3" evidence="2"/>
<dbReference type="GO" id="GO:0046872">
    <property type="term" value="F:metal ion binding"/>
    <property type="evidence" value="ECO:0007669"/>
    <property type="project" value="UniProtKB-KW"/>
</dbReference>
<keyword evidence="3" id="KW-0436">Ligase</keyword>
<dbReference type="InterPro" id="IPR047246">
    <property type="entry name" value="ThrRS_anticodon"/>
</dbReference>
<organism evidence="13 14">
    <name type="scientific">Monosiga brevicollis</name>
    <name type="common">Choanoflagellate</name>
    <dbReference type="NCBI Taxonomy" id="81824"/>
    <lineage>
        <taxon>Eukaryota</taxon>
        <taxon>Choanoflagellata</taxon>
        <taxon>Craspedida</taxon>
        <taxon>Salpingoecidae</taxon>
        <taxon>Monosiga</taxon>
    </lineage>
</organism>
<evidence type="ECO:0000256" key="7">
    <source>
        <dbReference type="ARBA" id="ARBA00022840"/>
    </source>
</evidence>
<evidence type="ECO:0000256" key="8">
    <source>
        <dbReference type="ARBA" id="ARBA00022917"/>
    </source>
</evidence>
<dbReference type="InterPro" id="IPR004154">
    <property type="entry name" value="Anticodon-bd"/>
</dbReference>
<feature type="domain" description="Aminoacyl-transfer RNA synthetases class-II family profile" evidence="12">
    <location>
        <begin position="182"/>
        <end position="498"/>
    </location>
</feature>
<evidence type="ECO:0000256" key="1">
    <source>
        <dbReference type="ARBA" id="ARBA00008226"/>
    </source>
</evidence>
<dbReference type="STRING" id="81824.A9VBJ7"/>
<evidence type="ECO:0000256" key="4">
    <source>
        <dbReference type="ARBA" id="ARBA00022723"/>
    </source>
</evidence>
<dbReference type="FunFam" id="3.30.980.10:FF:000003">
    <property type="entry name" value="Threonine--tRNA ligase, cytoplasmic"/>
    <property type="match status" value="1"/>
</dbReference>
<dbReference type="Proteomes" id="UP000001357">
    <property type="component" value="Unassembled WGS sequence"/>
</dbReference>
<dbReference type="SUPFAM" id="SSF52954">
    <property type="entry name" value="Class II aaRS ABD-related"/>
    <property type="match status" value="1"/>
</dbReference>
<dbReference type="InterPro" id="IPR036621">
    <property type="entry name" value="Anticodon-bd_dom_sf"/>
</dbReference>
<protein>
    <recommendedName>
        <fullName evidence="2">threonine--tRNA ligase</fullName>
        <ecNumber evidence="2">6.1.1.3</ecNumber>
    </recommendedName>
    <alternativeName>
        <fullName evidence="10">Threonyl-tRNA synthetase</fullName>
    </alternativeName>
</protein>
<dbReference type="InParanoid" id="A9VBJ7"/>
<dbReference type="InterPro" id="IPR012947">
    <property type="entry name" value="tRNA_SAD"/>
</dbReference>
<evidence type="ECO:0000256" key="3">
    <source>
        <dbReference type="ARBA" id="ARBA00022598"/>
    </source>
</evidence>
<name>A9VBJ7_MONBE</name>
<evidence type="ECO:0000256" key="6">
    <source>
        <dbReference type="ARBA" id="ARBA00022833"/>
    </source>
</evidence>
<dbReference type="Pfam" id="PF07973">
    <property type="entry name" value="tRNA_SAD"/>
    <property type="match status" value="1"/>
</dbReference>
<dbReference type="CDD" id="cd00771">
    <property type="entry name" value="ThrRS_core"/>
    <property type="match status" value="1"/>
</dbReference>
<dbReference type="AlphaFoldDB" id="A9VBJ7"/>
<evidence type="ECO:0000313" key="13">
    <source>
        <dbReference type="EMBL" id="EDQ85110.1"/>
    </source>
</evidence>
<keyword evidence="14" id="KW-1185">Reference proteome</keyword>
<dbReference type="InterPro" id="IPR006195">
    <property type="entry name" value="aa-tRNA-synth_II"/>
</dbReference>
<dbReference type="SUPFAM" id="SSF55681">
    <property type="entry name" value="Class II aaRS and biotin synthetases"/>
    <property type="match status" value="1"/>
</dbReference>
<keyword evidence="9" id="KW-0030">Aminoacyl-tRNA synthetase</keyword>
<dbReference type="PROSITE" id="PS50862">
    <property type="entry name" value="AA_TRNA_LIGASE_II"/>
    <property type="match status" value="1"/>
</dbReference>
<dbReference type="PANTHER" id="PTHR11451:SF46">
    <property type="entry name" value="THREONINE--TRNA LIGASE"/>
    <property type="match status" value="1"/>
</dbReference>
<dbReference type="GO" id="GO:0005524">
    <property type="term" value="F:ATP binding"/>
    <property type="evidence" value="ECO:0007669"/>
    <property type="project" value="UniProtKB-KW"/>
</dbReference>
<dbReference type="eggNOG" id="KOG1637">
    <property type="taxonomic scope" value="Eukaryota"/>
</dbReference>
<dbReference type="FunFam" id="3.30.930.10:FF:000002">
    <property type="entry name" value="Threonine--tRNA ligase"/>
    <property type="match status" value="1"/>
</dbReference>